<dbReference type="RefSeq" id="WP_184392367.1">
    <property type="nucleotide sequence ID" value="NZ_BAAAJD010000110.1"/>
</dbReference>
<evidence type="ECO:0000313" key="2">
    <source>
        <dbReference type="EMBL" id="MBB5432858.1"/>
    </source>
</evidence>
<feature type="transmembrane region" description="Helical" evidence="1">
    <location>
        <begin position="101"/>
        <end position="123"/>
    </location>
</feature>
<feature type="transmembrane region" description="Helical" evidence="1">
    <location>
        <begin position="258"/>
        <end position="275"/>
    </location>
</feature>
<reference evidence="2 3" key="1">
    <citation type="submission" date="2020-08" db="EMBL/GenBank/DDBJ databases">
        <title>Sequencing the genomes of 1000 actinobacteria strains.</title>
        <authorList>
            <person name="Klenk H.-P."/>
        </authorList>
    </citation>
    <scope>NUCLEOTIDE SEQUENCE [LARGE SCALE GENOMIC DNA]</scope>
    <source>
        <strain evidence="2 3">DSM 44551</strain>
    </source>
</reference>
<evidence type="ECO:0000256" key="1">
    <source>
        <dbReference type="SAM" id="Phobius"/>
    </source>
</evidence>
<feature type="transmembrane region" description="Helical" evidence="1">
    <location>
        <begin position="209"/>
        <end position="237"/>
    </location>
</feature>
<dbReference type="PANTHER" id="PTHR35337">
    <property type="entry name" value="SLR1478 PROTEIN"/>
    <property type="match status" value="1"/>
</dbReference>
<evidence type="ECO:0000313" key="3">
    <source>
        <dbReference type="Proteomes" id="UP000572635"/>
    </source>
</evidence>
<protein>
    <submittedName>
        <fullName evidence="2">Putative membrane protein SpoIIM required for sporulation</fullName>
    </submittedName>
</protein>
<dbReference type="AlphaFoldDB" id="A0A7W8QN49"/>
<comment type="caution">
    <text evidence="2">The sequence shown here is derived from an EMBL/GenBank/DDBJ whole genome shotgun (WGS) entry which is preliminary data.</text>
</comment>
<feature type="transmembrane region" description="Helical" evidence="1">
    <location>
        <begin position="166"/>
        <end position="189"/>
    </location>
</feature>
<organism evidence="2 3">
    <name type="scientific">Nocardiopsis composta</name>
    <dbReference type="NCBI Taxonomy" id="157465"/>
    <lineage>
        <taxon>Bacteria</taxon>
        <taxon>Bacillati</taxon>
        <taxon>Actinomycetota</taxon>
        <taxon>Actinomycetes</taxon>
        <taxon>Streptosporangiales</taxon>
        <taxon>Nocardiopsidaceae</taxon>
        <taxon>Nocardiopsis</taxon>
    </lineage>
</organism>
<keyword evidence="3" id="KW-1185">Reference proteome</keyword>
<feature type="transmembrane region" description="Helical" evidence="1">
    <location>
        <begin position="287"/>
        <end position="305"/>
    </location>
</feature>
<sequence>MEIDVFAAAHRSDWERLEVLVRRRRRLTGAEADELVDLYQRVSTHLSVVRSSGADPVLVGRLSGLVARARAAVVGASDPAWRDVARFFTEVFPAVLYRLRWWWILTSLGTVAFSAALGAWVALDPEVMGALGTPESIRAYVEHDFANYYVENPGASFAAQVWTNNAWAAAQALIFGVFGCLPTIYVLVLNGANLGVAGGMMVAHGKGDVFFGLIIPHGLLELTAVFVAAGVGLKLGWTLIAPGPRPRLRALGEEARPAIAVALGLVLVLFISGLIEGLVTGYVHTTWLRIGIGVVAELLFLAYVFTLGRRAHRAGEYGDIRERPAEAPVAG</sequence>
<keyword evidence="1" id="KW-0812">Transmembrane</keyword>
<accession>A0A7W8QN49</accession>
<keyword evidence="1" id="KW-1133">Transmembrane helix</keyword>
<dbReference type="Proteomes" id="UP000572635">
    <property type="component" value="Unassembled WGS sequence"/>
</dbReference>
<dbReference type="PANTHER" id="PTHR35337:SF1">
    <property type="entry name" value="SLR1478 PROTEIN"/>
    <property type="match status" value="1"/>
</dbReference>
<proteinExistence type="predicted"/>
<dbReference type="Pfam" id="PF01944">
    <property type="entry name" value="SpoIIM"/>
    <property type="match status" value="1"/>
</dbReference>
<keyword evidence="1" id="KW-0472">Membrane</keyword>
<name>A0A7W8QN49_9ACTN</name>
<dbReference type="EMBL" id="JACHDB010000001">
    <property type="protein sequence ID" value="MBB5432858.1"/>
    <property type="molecule type" value="Genomic_DNA"/>
</dbReference>
<gene>
    <name evidence="2" type="ORF">HDA36_002942</name>
</gene>
<dbReference type="InterPro" id="IPR002798">
    <property type="entry name" value="SpoIIM-like"/>
</dbReference>